<dbReference type="InParanoid" id="A0A7N4NPJ3"/>
<reference evidence="1 2" key="1">
    <citation type="journal article" date="2011" name="Proc. Natl. Acad. Sci. U.S.A.">
        <title>Genetic diversity and population structure of the endangered marsupial Sarcophilus harrisii (Tasmanian devil).</title>
        <authorList>
            <person name="Miller W."/>
            <person name="Hayes V.M."/>
            <person name="Ratan A."/>
            <person name="Petersen D.C."/>
            <person name="Wittekindt N.E."/>
            <person name="Miller J."/>
            <person name="Walenz B."/>
            <person name="Knight J."/>
            <person name="Qi J."/>
            <person name="Zhao F."/>
            <person name="Wang Q."/>
            <person name="Bedoya-Reina O.C."/>
            <person name="Katiyar N."/>
            <person name="Tomsho L.P."/>
            <person name="Kasson L.M."/>
            <person name="Hardie R.A."/>
            <person name="Woodbridge P."/>
            <person name="Tindall E.A."/>
            <person name="Bertelsen M.F."/>
            <person name="Dixon D."/>
            <person name="Pyecroft S."/>
            <person name="Helgen K.M."/>
            <person name="Lesk A.M."/>
            <person name="Pringle T.H."/>
            <person name="Patterson N."/>
            <person name="Zhang Y."/>
            <person name="Kreiss A."/>
            <person name="Woods G.M."/>
            <person name="Jones M.E."/>
            <person name="Schuster S.C."/>
        </authorList>
    </citation>
    <scope>NUCLEOTIDE SEQUENCE [LARGE SCALE GENOMIC DNA]</scope>
</reference>
<protein>
    <submittedName>
        <fullName evidence="1">Uncharacterized protein</fullName>
    </submittedName>
</protein>
<accession>A0A7N4NPJ3</accession>
<dbReference type="AlphaFoldDB" id="A0A7N4NPJ3"/>
<evidence type="ECO:0000313" key="1">
    <source>
        <dbReference type="Ensembl" id="ENSSHAP00000026036.1"/>
    </source>
</evidence>
<organism evidence="1 2">
    <name type="scientific">Sarcophilus harrisii</name>
    <name type="common">Tasmanian devil</name>
    <name type="synonym">Sarcophilus laniarius</name>
    <dbReference type="NCBI Taxonomy" id="9305"/>
    <lineage>
        <taxon>Eukaryota</taxon>
        <taxon>Metazoa</taxon>
        <taxon>Chordata</taxon>
        <taxon>Craniata</taxon>
        <taxon>Vertebrata</taxon>
        <taxon>Euteleostomi</taxon>
        <taxon>Mammalia</taxon>
        <taxon>Metatheria</taxon>
        <taxon>Dasyuromorphia</taxon>
        <taxon>Dasyuridae</taxon>
        <taxon>Sarcophilus</taxon>
    </lineage>
</organism>
<reference evidence="1" key="3">
    <citation type="submission" date="2025-09" db="UniProtKB">
        <authorList>
            <consortium name="Ensembl"/>
        </authorList>
    </citation>
    <scope>IDENTIFICATION</scope>
</reference>
<sequence>MEKKSNEGGLAVSELKLYYKAAVTKTIWYWLRNRLVDQWKRLGSKDKTANNFNNLVFDKPKDPSFWNKNALIDKNCWENWKLIWEKLGIVPHLTPYTKIRSKWVHDLGIKNEIINKLEEHRIVYISDLWKRKEFITKEELEITVDYKIENFAYIKLKSFIQTKLMQTRLEGKQ</sequence>
<dbReference type="GeneTree" id="ENSGT00940000153064"/>
<proteinExistence type="predicted"/>
<keyword evidence="2" id="KW-1185">Reference proteome</keyword>
<dbReference type="Proteomes" id="UP000007648">
    <property type="component" value="Unassembled WGS sequence"/>
</dbReference>
<reference evidence="1" key="2">
    <citation type="submission" date="2025-08" db="UniProtKB">
        <authorList>
            <consortium name="Ensembl"/>
        </authorList>
    </citation>
    <scope>IDENTIFICATION</scope>
</reference>
<name>A0A7N4NPJ3_SARHA</name>
<dbReference type="Ensembl" id="ENSSHAT00000048474.1">
    <property type="protein sequence ID" value="ENSSHAP00000026036.1"/>
    <property type="gene ID" value="ENSSHAG00000022501.1"/>
</dbReference>
<evidence type="ECO:0000313" key="2">
    <source>
        <dbReference type="Proteomes" id="UP000007648"/>
    </source>
</evidence>